<keyword evidence="3 6" id="KW-1133">Transmembrane helix</keyword>
<evidence type="ECO:0000259" key="7">
    <source>
        <dbReference type="Pfam" id="PF06305"/>
    </source>
</evidence>
<evidence type="ECO:0000313" key="8">
    <source>
        <dbReference type="EMBL" id="MFD1428873.1"/>
    </source>
</evidence>
<evidence type="ECO:0000256" key="6">
    <source>
        <dbReference type="SAM" id="Phobius"/>
    </source>
</evidence>
<evidence type="ECO:0000256" key="4">
    <source>
        <dbReference type="ARBA" id="ARBA00023136"/>
    </source>
</evidence>
<evidence type="ECO:0000256" key="3">
    <source>
        <dbReference type="ARBA" id="ARBA00022989"/>
    </source>
</evidence>
<keyword evidence="9" id="KW-1185">Reference proteome</keyword>
<keyword evidence="1" id="KW-1003">Cell membrane</keyword>
<reference evidence="9" key="1">
    <citation type="journal article" date="2019" name="Int. J. Syst. Evol. Microbiol.">
        <title>The Global Catalogue of Microorganisms (GCM) 10K type strain sequencing project: providing services to taxonomists for standard genome sequencing and annotation.</title>
        <authorList>
            <consortium name="The Broad Institute Genomics Platform"/>
            <consortium name="The Broad Institute Genome Sequencing Center for Infectious Disease"/>
            <person name="Wu L."/>
            <person name="Ma J."/>
        </authorList>
    </citation>
    <scope>NUCLEOTIDE SEQUENCE [LARGE SCALE GENOMIC DNA]</scope>
    <source>
        <strain evidence="9">CCM 8980</strain>
    </source>
</reference>
<comment type="caution">
    <text evidence="8">The sequence shown here is derived from an EMBL/GenBank/DDBJ whole genome shotgun (WGS) entry which is preliminary data.</text>
</comment>
<evidence type="ECO:0000256" key="1">
    <source>
        <dbReference type="ARBA" id="ARBA00022475"/>
    </source>
</evidence>
<gene>
    <name evidence="8" type="ORF">ACFQ4P_01245</name>
</gene>
<evidence type="ECO:0000313" key="9">
    <source>
        <dbReference type="Proteomes" id="UP001597196"/>
    </source>
</evidence>
<dbReference type="RefSeq" id="WP_203625952.1">
    <property type="nucleotide sequence ID" value="NZ_BOLQ01000001.1"/>
</dbReference>
<keyword evidence="2 6" id="KW-0812">Transmembrane</keyword>
<keyword evidence="4 6" id="KW-0472">Membrane</keyword>
<proteinExistence type="predicted"/>
<feature type="transmembrane region" description="Helical" evidence="6">
    <location>
        <begin position="39"/>
        <end position="59"/>
    </location>
</feature>
<dbReference type="InterPro" id="IPR010445">
    <property type="entry name" value="LapA_dom"/>
</dbReference>
<dbReference type="PANTHER" id="PTHR41335">
    <property type="entry name" value="MEMBRANE PROTEIN-RELATED"/>
    <property type="match status" value="1"/>
</dbReference>
<keyword evidence="5" id="KW-0175">Coiled coil</keyword>
<organism evidence="8 9">
    <name type="scientific">Lacticaseibacillus mingshuiensis</name>
    <dbReference type="NCBI Taxonomy" id="2799574"/>
    <lineage>
        <taxon>Bacteria</taxon>
        <taxon>Bacillati</taxon>
        <taxon>Bacillota</taxon>
        <taxon>Bacilli</taxon>
        <taxon>Lactobacillales</taxon>
        <taxon>Lactobacillaceae</taxon>
        <taxon>Lacticaseibacillus</taxon>
    </lineage>
</organism>
<dbReference type="Pfam" id="PF06305">
    <property type="entry name" value="LapA_dom"/>
    <property type="match status" value="1"/>
</dbReference>
<feature type="coiled-coil region" evidence="5">
    <location>
        <begin position="64"/>
        <end position="113"/>
    </location>
</feature>
<dbReference type="Proteomes" id="UP001597196">
    <property type="component" value="Unassembled WGS sequence"/>
</dbReference>
<feature type="domain" description="Lipopolysaccharide assembly protein A" evidence="7">
    <location>
        <begin position="24"/>
        <end position="83"/>
    </location>
</feature>
<evidence type="ECO:0000256" key="2">
    <source>
        <dbReference type="ARBA" id="ARBA00022692"/>
    </source>
</evidence>
<protein>
    <submittedName>
        <fullName evidence="8">Lipopolysaccharide assembly protein LapA domain-containing protein</fullName>
    </submittedName>
</protein>
<accession>A0ABW4CFZ4</accession>
<dbReference type="PANTHER" id="PTHR41335:SF1">
    <property type="entry name" value="MEMBRANE PROTEIN"/>
    <property type="match status" value="1"/>
</dbReference>
<dbReference type="EMBL" id="JBHTOC010000001">
    <property type="protein sequence ID" value="MFD1428873.1"/>
    <property type="molecule type" value="Genomic_DNA"/>
</dbReference>
<evidence type="ECO:0000256" key="5">
    <source>
        <dbReference type="SAM" id="Coils"/>
    </source>
</evidence>
<name>A0ABW4CFZ4_9LACO</name>
<sequence>MKNQQRLIVGLVLALVLIIFAVLNGQAVAVNFFGAQFSWPLIVVIIVSVLIGALITFLVSSTSMAKNSKALKAAEAVAANAKAEQDKAVKAATEKLQAQVTALQQQVADATAAETK</sequence>